<dbReference type="Gene3D" id="2.160.20.80">
    <property type="entry name" value="E3 ubiquitin-protein ligase SopA"/>
    <property type="match status" value="1"/>
</dbReference>
<dbReference type="InterPro" id="IPR001646">
    <property type="entry name" value="5peptide_repeat"/>
</dbReference>
<comment type="caution">
    <text evidence="1">The sequence shown here is derived from an EMBL/GenBank/DDBJ whole genome shotgun (WGS) entry which is preliminary data.</text>
</comment>
<protein>
    <submittedName>
        <fullName evidence="1">Pentapeptide repeat-containing protein</fullName>
    </submittedName>
</protein>
<evidence type="ECO:0000313" key="2">
    <source>
        <dbReference type="Proteomes" id="UP000823910"/>
    </source>
</evidence>
<dbReference type="EMBL" id="DWWT01000054">
    <property type="protein sequence ID" value="HJC06569.1"/>
    <property type="molecule type" value="Genomic_DNA"/>
</dbReference>
<accession>A0A9D2N045</accession>
<dbReference type="SUPFAM" id="SSF141571">
    <property type="entry name" value="Pentapeptide repeat-like"/>
    <property type="match status" value="1"/>
</dbReference>
<name>A0A9D2N045_9FIRM</name>
<reference evidence="1" key="2">
    <citation type="submission" date="2021-04" db="EMBL/GenBank/DDBJ databases">
        <authorList>
            <person name="Gilroy R."/>
        </authorList>
    </citation>
    <scope>NUCLEOTIDE SEQUENCE</scope>
    <source>
        <strain evidence="1">CHK180-15479</strain>
    </source>
</reference>
<gene>
    <name evidence="1" type="ORF">H9704_10525</name>
</gene>
<organism evidence="1 2">
    <name type="scientific">Candidatus Enterocloster excrementipullorum</name>
    <dbReference type="NCBI Taxonomy" id="2838559"/>
    <lineage>
        <taxon>Bacteria</taxon>
        <taxon>Bacillati</taxon>
        <taxon>Bacillota</taxon>
        <taxon>Clostridia</taxon>
        <taxon>Lachnospirales</taxon>
        <taxon>Lachnospiraceae</taxon>
        <taxon>Enterocloster</taxon>
    </lineage>
</organism>
<reference evidence="1" key="1">
    <citation type="journal article" date="2021" name="PeerJ">
        <title>Extensive microbial diversity within the chicken gut microbiome revealed by metagenomics and culture.</title>
        <authorList>
            <person name="Gilroy R."/>
            <person name="Ravi A."/>
            <person name="Getino M."/>
            <person name="Pursley I."/>
            <person name="Horton D.L."/>
            <person name="Alikhan N.F."/>
            <person name="Baker D."/>
            <person name="Gharbi K."/>
            <person name="Hall N."/>
            <person name="Watson M."/>
            <person name="Adriaenssens E.M."/>
            <person name="Foster-Nyarko E."/>
            <person name="Jarju S."/>
            <person name="Secka A."/>
            <person name="Antonio M."/>
            <person name="Oren A."/>
            <person name="Chaudhuri R.R."/>
            <person name="La Ragione R."/>
            <person name="Hildebrand F."/>
            <person name="Pallen M.J."/>
        </authorList>
    </citation>
    <scope>NUCLEOTIDE SEQUENCE</scope>
    <source>
        <strain evidence="1">CHK180-15479</strain>
    </source>
</reference>
<dbReference type="Pfam" id="PF13599">
    <property type="entry name" value="Pentapeptide_4"/>
    <property type="match status" value="1"/>
</dbReference>
<proteinExistence type="predicted"/>
<dbReference type="Proteomes" id="UP000823910">
    <property type="component" value="Unassembled WGS sequence"/>
</dbReference>
<dbReference type="AlphaFoldDB" id="A0A9D2N045"/>
<sequence>MRREDALREFEAKADAMLTAQEAMFWERLFVRKSQVAARLRESLARLARKAAARKKDCRYIYCSLLRVDLLNSRYITLLQAVGEEYALDPEPVEEQLDLGDFFDELEAVRVELVQSLPRYRGKVNPSDVQNLTAARAMEWFRKIGFLLRFVLRDQENQEEILRLIPAEFPRILRWGEYRDRGETIFFYQEKPDREGRLGALLRQSYSYPYILQNQYLRLGEYEKMNLKERRMEYITFEGCSFRDVSFEAASLWGARFLECRFCGCSFRQANLAMACFENCRFGDADWTEAEFGNTLFLPEPPPGVSEEQKSKILVKEEQYNAAVFLCGAGQEGPGHHPSGGI</sequence>
<evidence type="ECO:0000313" key="1">
    <source>
        <dbReference type="EMBL" id="HJC06569.1"/>
    </source>
</evidence>